<proteinExistence type="predicted"/>
<evidence type="ECO:0000313" key="3">
    <source>
        <dbReference type="Proteomes" id="UP000314294"/>
    </source>
</evidence>
<reference evidence="2 3" key="1">
    <citation type="submission" date="2019-03" db="EMBL/GenBank/DDBJ databases">
        <title>First draft genome of Liparis tanakae, snailfish: a comprehensive survey of snailfish specific genes.</title>
        <authorList>
            <person name="Kim W."/>
            <person name="Song I."/>
            <person name="Jeong J.-H."/>
            <person name="Kim D."/>
            <person name="Kim S."/>
            <person name="Ryu S."/>
            <person name="Song J.Y."/>
            <person name="Lee S.K."/>
        </authorList>
    </citation>
    <scope>NUCLEOTIDE SEQUENCE [LARGE SCALE GENOMIC DNA]</scope>
    <source>
        <tissue evidence="2">Muscle</tissue>
    </source>
</reference>
<organism evidence="2 3">
    <name type="scientific">Liparis tanakae</name>
    <name type="common">Tanaka's snailfish</name>
    <dbReference type="NCBI Taxonomy" id="230148"/>
    <lineage>
        <taxon>Eukaryota</taxon>
        <taxon>Metazoa</taxon>
        <taxon>Chordata</taxon>
        <taxon>Craniata</taxon>
        <taxon>Vertebrata</taxon>
        <taxon>Euteleostomi</taxon>
        <taxon>Actinopterygii</taxon>
        <taxon>Neopterygii</taxon>
        <taxon>Teleostei</taxon>
        <taxon>Neoteleostei</taxon>
        <taxon>Acanthomorphata</taxon>
        <taxon>Eupercaria</taxon>
        <taxon>Perciformes</taxon>
        <taxon>Cottioidei</taxon>
        <taxon>Cottales</taxon>
        <taxon>Liparidae</taxon>
        <taxon>Liparis</taxon>
    </lineage>
</organism>
<dbReference type="Proteomes" id="UP000314294">
    <property type="component" value="Unassembled WGS sequence"/>
</dbReference>
<dbReference type="AlphaFoldDB" id="A0A4Z2ILV3"/>
<comment type="caution">
    <text evidence="2">The sequence shown here is derived from an EMBL/GenBank/DDBJ whole genome shotgun (WGS) entry which is preliminary data.</text>
</comment>
<dbReference type="EMBL" id="SRLO01000071">
    <property type="protein sequence ID" value="TNN78708.1"/>
    <property type="molecule type" value="Genomic_DNA"/>
</dbReference>
<sequence length="236" mass="26036">MKSKMVHTGRERGRGGFVKETPGTEGDLGWDCVGYKHNDKWPLHSEKINWNWTISGHILITCGQRSNITALACLTCSVGPWRSYGRKCTAVIILAAVTQLENPKNGQRGVHGDQIQWEVNSMLTERKASDRGPVEPKARCTADDRTARGRAYCSFGEGTAKSRAQCTERRADRTASHTCCARSNSHTVSRRGGNYECRAHGTCGSKSGVDRSWNDTADGTAPENTGHSYHDRRGRI</sequence>
<gene>
    <name evidence="2" type="ORF">EYF80_011112</name>
</gene>
<evidence type="ECO:0000256" key="1">
    <source>
        <dbReference type="SAM" id="MobiDB-lite"/>
    </source>
</evidence>
<feature type="region of interest" description="Disordered" evidence="1">
    <location>
        <begin position="204"/>
        <end position="236"/>
    </location>
</feature>
<name>A0A4Z2ILV3_9TELE</name>
<feature type="region of interest" description="Disordered" evidence="1">
    <location>
        <begin position="1"/>
        <end position="20"/>
    </location>
</feature>
<evidence type="ECO:0000313" key="2">
    <source>
        <dbReference type="EMBL" id="TNN78708.1"/>
    </source>
</evidence>
<protein>
    <submittedName>
        <fullName evidence="2">Uncharacterized protein</fullName>
    </submittedName>
</protein>
<keyword evidence="3" id="KW-1185">Reference proteome</keyword>
<accession>A0A4Z2ILV3</accession>
<feature type="compositionally biased region" description="Polar residues" evidence="1">
    <location>
        <begin position="214"/>
        <end position="227"/>
    </location>
</feature>